<keyword evidence="3" id="KW-0804">Transcription</keyword>
<dbReference type="InterPro" id="IPR036390">
    <property type="entry name" value="WH_DNA-bd_sf"/>
</dbReference>
<dbReference type="InterPro" id="IPR036388">
    <property type="entry name" value="WH-like_DNA-bd_sf"/>
</dbReference>
<dbReference type="GO" id="GO:0003677">
    <property type="term" value="F:DNA binding"/>
    <property type="evidence" value="ECO:0007669"/>
    <property type="project" value="UniProtKB-KW"/>
</dbReference>
<keyword evidence="1" id="KW-0805">Transcription regulation</keyword>
<protein>
    <submittedName>
        <fullName evidence="5">HTH-type transcriptional activator HxlR</fullName>
    </submittedName>
</protein>
<feature type="domain" description="HTH hxlR-type" evidence="4">
    <location>
        <begin position="8"/>
        <end position="113"/>
    </location>
</feature>
<gene>
    <name evidence="5" type="primary">hxlR_1</name>
    <name evidence="5" type="ORF">Mame_00736</name>
</gene>
<evidence type="ECO:0000313" key="5">
    <source>
        <dbReference type="EMBL" id="AQZ50112.1"/>
    </source>
</evidence>
<dbReference type="RefSeq" id="WP_235726825.1">
    <property type="nucleotide sequence ID" value="NZ_AQWH01000012.1"/>
</dbReference>
<dbReference type="PROSITE" id="PS51118">
    <property type="entry name" value="HTH_HXLR"/>
    <property type="match status" value="1"/>
</dbReference>
<evidence type="ECO:0000256" key="2">
    <source>
        <dbReference type="ARBA" id="ARBA00023125"/>
    </source>
</evidence>
<dbReference type="InterPro" id="IPR002577">
    <property type="entry name" value="HTH_HxlR"/>
</dbReference>
<sequence length="124" mass="13936">MTHDPSHCPKFQVDCINRKILDQISGKWSIMVLTMLGYGPHRFNAIKKQLEGVSQKALTDTLRKLERNGVVDRKVLPTSPVGVEYELTALGQSLRAHVIALYTWTEENGDEITRAQAAFDERAA</sequence>
<evidence type="ECO:0000256" key="1">
    <source>
        <dbReference type="ARBA" id="ARBA00023015"/>
    </source>
</evidence>
<dbReference type="Gene3D" id="1.10.10.10">
    <property type="entry name" value="Winged helix-like DNA-binding domain superfamily/Winged helix DNA-binding domain"/>
    <property type="match status" value="1"/>
</dbReference>
<dbReference type="EMBL" id="CP020330">
    <property type="protein sequence ID" value="AQZ50112.1"/>
    <property type="molecule type" value="Genomic_DNA"/>
</dbReference>
<dbReference type="PANTHER" id="PTHR33204">
    <property type="entry name" value="TRANSCRIPTIONAL REGULATOR, MARR FAMILY"/>
    <property type="match status" value="1"/>
</dbReference>
<evidence type="ECO:0000259" key="4">
    <source>
        <dbReference type="PROSITE" id="PS51118"/>
    </source>
</evidence>
<evidence type="ECO:0000313" key="6">
    <source>
        <dbReference type="Proteomes" id="UP000191135"/>
    </source>
</evidence>
<reference evidence="5 6" key="1">
    <citation type="submission" date="2017-03" db="EMBL/GenBank/DDBJ databases">
        <title>Foreign affairs: Plasmid Transfer between Roseobacters and Rhizobia.</title>
        <authorList>
            <person name="Bartling P."/>
            <person name="Bunk B."/>
            <person name="Overmann J."/>
            <person name="Brinkmann H."/>
            <person name="Petersen J."/>
        </authorList>
    </citation>
    <scope>NUCLEOTIDE SEQUENCE [LARGE SCALE GENOMIC DNA]</scope>
    <source>
        <strain evidence="5 6">MACL11</strain>
    </source>
</reference>
<organism evidence="5 6">
    <name type="scientific">Martelella mediterranea DSM 17316</name>
    <dbReference type="NCBI Taxonomy" id="1122214"/>
    <lineage>
        <taxon>Bacteria</taxon>
        <taxon>Pseudomonadati</taxon>
        <taxon>Pseudomonadota</taxon>
        <taxon>Alphaproteobacteria</taxon>
        <taxon>Hyphomicrobiales</taxon>
        <taxon>Aurantimonadaceae</taxon>
        <taxon>Martelella</taxon>
    </lineage>
</organism>
<keyword evidence="2" id="KW-0238">DNA-binding</keyword>
<name>A0A1U9YXM4_9HYPH</name>
<dbReference type="AlphaFoldDB" id="A0A1U9YXM4"/>
<dbReference type="eggNOG" id="COG1733">
    <property type="taxonomic scope" value="Bacteria"/>
</dbReference>
<evidence type="ECO:0000256" key="3">
    <source>
        <dbReference type="ARBA" id="ARBA00023163"/>
    </source>
</evidence>
<dbReference type="PANTHER" id="PTHR33204:SF39">
    <property type="entry name" value="TRANSCRIPTIONAL REGULATORY PROTEIN"/>
    <property type="match status" value="1"/>
</dbReference>
<dbReference type="SUPFAM" id="SSF46785">
    <property type="entry name" value="Winged helix' DNA-binding domain"/>
    <property type="match status" value="1"/>
</dbReference>
<dbReference type="STRING" id="1122214.Mame_00736"/>
<dbReference type="KEGG" id="mmed:Mame_00736"/>
<accession>A0A1U9YXM4</accession>
<dbReference type="Proteomes" id="UP000191135">
    <property type="component" value="Chromosome"/>
</dbReference>
<dbReference type="Pfam" id="PF01638">
    <property type="entry name" value="HxlR"/>
    <property type="match status" value="1"/>
</dbReference>
<proteinExistence type="predicted"/>
<keyword evidence="6" id="KW-1185">Reference proteome</keyword>